<name>A0A679IMA0_9HYPH</name>
<dbReference type="EMBL" id="LR743504">
    <property type="protein sequence ID" value="CAA2101090.1"/>
    <property type="molecule type" value="Genomic_DNA"/>
</dbReference>
<dbReference type="AlphaFoldDB" id="A0A679IMA0"/>
<feature type="compositionally biased region" description="Basic and acidic residues" evidence="1">
    <location>
        <begin position="1"/>
        <end position="18"/>
    </location>
</feature>
<gene>
    <name evidence="2" type="ORF">MBUL_01001</name>
</gene>
<accession>A0A679IMA0</accession>
<protein>
    <submittedName>
        <fullName evidence="2">Uncharacterized protein</fullName>
    </submittedName>
</protein>
<feature type="compositionally biased region" description="Basic and acidic residues" evidence="1">
    <location>
        <begin position="41"/>
        <end position="55"/>
    </location>
</feature>
<sequence length="55" mass="6039">MKNDATRNERLKVALRDNLKRRKAQTRVRGQATAAAETGDAGERSDAKPDRDGDG</sequence>
<reference evidence="2" key="1">
    <citation type="submission" date="2019-12" db="EMBL/GenBank/DDBJ databases">
        <authorList>
            <person name="Cremers G."/>
        </authorList>
    </citation>
    <scope>NUCLEOTIDE SEQUENCE</scope>
    <source>
        <strain evidence="2">Mbul1</strain>
    </source>
</reference>
<proteinExistence type="predicted"/>
<organism evidence="2">
    <name type="scientific">Methylobacterium bullatum</name>
    <dbReference type="NCBI Taxonomy" id="570505"/>
    <lineage>
        <taxon>Bacteria</taxon>
        <taxon>Pseudomonadati</taxon>
        <taxon>Pseudomonadota</taxon>
        <taxon>Alphaproteobacteria</taxon>
        <taxon>Hyphomicrobiales</taxon>
        <taxon>Methylobacteriaceae</taxon>
        <taxon>Methylobacterium</taxon>
    </lineage>
</organism>
<feature type="region of interest" description="Disordered" evidence="1">
    <location>
        <begin position="1"/>
        <end position="55"/>
    </location>
</feature>
<evidence type="ECO:0000256" key="1">
    <source>
        <dbReference type="SAM" id="MobiDB-lite"/>
    </source>
</evidence>
<evidence type="ECO:0000313" key="2">
    <source>
        <dbReference type="EMBL" id="CAA2101090.1"/>
    </source>
</evidence>